<dbReference type="InParanoid" id="A0A6P7FAW6"/>
<dbReference type="AlphaFoldDB" id="A0A6P7FAW6"/>
<organism evidence="2">
    <name type="scientific">Diabrotica virgifera virgifera</name>
    <name type="common">western corn rootworm</name>
    <dbReference type="NCBI Taxonomy" id="50390"/>
    <lineage>
        <taxon>Eukaryota</taxon>
        <taxon>Metazoa</taxon>
        <taxon>Ecdysozoa</taxon>
        <taxon>Arthropoda</taxon>
        <taxon>Hexapoda</taxon>
        <taxon>Insecta</taxon>
        <taxon>Pterygota</taxon>
        <taxon>Neoptera</taxon>
        <taxon>Endopterygota</taxon>
        <taxon>Coleoptera</taxon>
        <taxon>Polyphaga</taxon>
        <taxon>Cucujiformia</taxon>
        <taxon>Chrysomeloidea</taxon>
        <taxon>Chrysomelidae</taxon>
        <taxon>Galerucinae</taxon>
        <taxon>Diabroticina</taxon>
        <taxon>Diabroticites</taxon>
        <taxon>Diabrotica</taxon>
    </lineage>
</organism>
<evidence type="ECO:0000256" key="1">
    <source>
        <dbReference type="SAM" id="Phobius"/>
    </source>
</evidence>
<reference evidence="2" key="1">
    <citation type="submission" date="2025-08" db="UniProtKB">
        <authorList>
            <consortium name="RefSeq"/>
        </authorList>
    </citation>
    <scope>IDENTIFICATION</scope>
    <source>
        <tissue evidence="2">Whole insect</tissue>
    </source>
</reference>
<evidence type="ECO:0000313" key="2">
    <source>
        <dbReference type="RefSeq" id="XP_028130698.1"/>
    </source>
</evidence>
<feature type="transmembrane region" description="Helical" evidence="1">
    <location>
        <begin position="43"/>
        <end position="64"/>
    </location>
</feature>
<keyword evidence="1" id="KW-0812">Transmembrane</keyword>
<keyword evidence="1" id="KW-1133">Transmembrane helix</keyword>
<protein>
    <submittedName>
        <fullName evidence="2">Uncharacterized protein LOC114326506</fullName>
    </submittedName>
</protein>
<keyword evidence="1" id="KW-0472">Membrane</keyword>
<dbReference type="RefSeq" id="XP_028130698.1">
    <property type="nucleotide sequence ID" value="XM_028274897.1"/>
</dbReference>
<gene>
    <name evidence="2" type="primary">LOC114326506</name>
</gene>
<feature type="transmembrane region" description="Helical" evidence="1">
    <location>
        <begin position="12"/>
        <end position="31"/>
    </location>
</feature>
<proteinExistence type="predicted"/>
<name>A0A6P7FAW6_DIAVI</name>
<sequence length="110" mass="12563">MVVFAMDVRDVAITVAVVFTAIFIIVTILKYTSNKMKIEDGIYIKMIYILVGIIAIAIIWCFVIKKYKVVQQQQQTKSNNNNMSSPLIPLSTLSQVQQKVTLEYVNEMEK</sequence>
<accession>A0A6P7FAW6</accession>